<dbReference type="Proteomes" id="UP001597510">
    <property type="component" value="Unassembled WGS sequence"/>
</dbReference>
<comment type="caution">
    <text evidence="1">The sequence shown here is derived from an EMBL/GenBank/DDBJ whole genome shotgun (WGS) entry which is preliminary data.</text>
</comment>
<name>A0ABW5J6T8_9BACT</name>
<organism evidence="1 2">
    <name type="scientific">Emticicia soli</name>
    <dbReference type="NCBI Taxonomy" id="2027878"/>
    <lineage>
        <taxon>Bacteria</taxon>
        <taxon>Pseudomonadati</taxon>
        <taxon>Bacteroidota</taxon>
        <taxon>Cytophagia</taxon>
        <taxon>Cytophagales</taxon>
        <taxon>Leadbetterellaceae</taxon>
        <taxon>Emticicia</taxon>
    </lineage>
</organism>
<proteinExistence type="predicted"/>
<dbReference type="RefSeq" id="WP_340238952.1">
    <property type="nucleotide sequence ID" value="NZ_JBBEWC010000011.1"/>
</dbReference>
<protein>
    <recommendedName>
        <fullName evidence="3">Paeninodin family lasso peptide</fullName>
    </recommendedName>
</protein>
<accession>A0ABW5J6T8</accession>
<gene>
    <name evidence="1" type="ORF">ACFSR2_05570</name>
</gene>
<keyword evidence="2" id="KW-1185">Reference proteome</keyword>
<sequence>MENQLPTEQVTTEKKLWISPEMQEMPINGGPAYLVTENASYQS</sequence>
<reference evidence="2" key="1">
    <citation type="journal article" date="2019" name="Int. J. Syst. Evol. Microbiol.">
        <title>The Global Catalogue of Microorganisms (GCM) 10K type strain sequencing project: providing services to taxonomists for standard genome sequencing and annotation.</title>
        <authorList>
            <consortium name="The Broad Institute Genomics Platform"/>
            <consortium name="The Broad Institute Genome Sequencing Center for Infectious Disease"/>
            <person name="Wu L."/>
            <person name="Ma J."/>
        </authorList>
    </citation>
    <scope>NUCLEOTIDE SEQUENCE [LARGE SCALE GENOMIC DNA]</scope>
    <source>
        <strain evidence="2">KCTC 52344</strain>
    </source>
</reference>
<dbReference type="EMBL" id="JBHULC010000005">
    <property type="protein sequence ID" value="MFD2520340.1"/>
    <property type="molecule type" value="Genomic_DNA"/>
</dbReference>
<evidence type="ECO:0000313" key="1">
    <source>
        <dbReference type="EMBL" id="MFD2520340.1"/>
    </source>
</evidence>
<evidence type="ECO:0008006" key="3">
    <source>
        <dbReference type="Google" id="ProtNLM"/>
    </source>
</evidence>
<evidence type="ECO:0000313" key="2">
    <source>
        <dbReference type="Proteomes" id="UP001597510"/>
    </source>
</evidence>